<dbReference type="InterPro" id="IPR008520">
    <property type="entry name" value="DUF802"/>
</dbReference>
<accession>A0ABV3W7F1</accession>
<dbReference type="SUPFAM" id="SSF58113">
    <property type="entry name" value="Apolipoprotein A-I"/>
    <property type="match status" value="1"/>
</dbReference>
<keyword evidence="1" id="KW-0812">Transmembrane</keyword>
<feature type="domain" description="DUF802" evidence="2">
    <location>
        <begin position="321"/>
        <end position="373"/>
    </location>
</feature>
<evidence type="ECO:0000313" key="4">
    <source>
        <dbReference type="Proteomes" id="UP001558535"/>
    </source>
</evidence>
<dbReference type="Proteomes" id="UP001558535">
    <property type="component" value="Unassembled WGS sequence"/>
</dbReference>
<evidence type="ECO:0000256" key="1">
    <source>
        <dbReference type="SAM" id="Phobius"/>
    </source>
</evidence>
<feature type="transmembrane region" description="Helical" evidence="1">
    <location>
        <begin position="105"/>
        <end position="127"/>
    </location>
</feature>
<comment type="caution">
    <text evidence="3">The sequence shown here is derived from an EMBL/GenBank/DDBJ whole genome shotgun (WGS) entry which is preliminary data.</text>
</comment>
<reference evidence="3 4" key="1">
    <citation type="submission" date="2024-07" db="EMBL/GenBank/DDBJ databases">
        <title>A survey of Mimosa microsymbionts across Brazilian biomes reveals a high diversity of Paraburkholderia nodulating endemic species, but also that Cupriavidus is common as a symbiont of widespread species.</title>
        <authorList>
            <person name="Rouws L."/>
            <person name="Barauna A."/>
            <person name="Beukes C."/>
            <person name="Rouws J.R.C."/>
            <person name="De Faria S.M."/>
            <person name="Gross E."/>
            <person name="Bueno Dos Reis Junior F."/>
            <person name="Simon M.F."/>
            <person name="Maluk M."/>
            <person name="Odee D.W."/>
            <person name="Kenicer G."/>
            <person name="Young J.P.W."/>
            <person name="Reis V.M."/>
            <person name="Zilli J."/>
            <person name="James E.K."/>
        </authorList>
    </citation>
    <scope>NUCLEOTIDE SEQUENCE [LARGE SCALE GENOMIC DNA]</scope>
    <source>
        <strain evidence="3 4">BR14375</strain>
    </source>
</reference>
<keyword evidence="4" id="KW-1185">Reference proteome</keyword>
<evidence type="ECO:0000313" key="3">
    <source>
        <dbReference type="EMBL" id="MEX3749055.1"/>
    </source>
</evidence>
<protein>
    <submittedName>
        <fullName evidence="3">DUF802 domain-containing protein</fullName>
    </submittedName>
</protein>
<dbReference type="RefSeq" id="WP_310108410.1">
    <property type="nucleotide sequence ID" value="NZ_CP168530.1"/>
</dbReference>
<keyword evidence="1" id="KW-1133">Transmembrane helix</keyword>
<keyword evidence="1" id="KW-0472">Membrane</keyword>
<feature type="domain" description="DUF802" evidence="2">
    <location>
        <begin position="376"/>
        <end position="428"/>
    </location>
</feature>
<evidence type="ECO:0000259" key="2">
    <source>
        <dbReference type="Pfam" id="PF05650"/>
    </source>
</evidence>
<sequence>MSRYRIDLVVFAAGLAAVCGIAIGYVGSNWLALAVTLLIGAFYLAGALELRRYSAATGTLTRAVAGLSEPPPRLGAWLEQLHPGLRNAARLRIEGERVALPGPALTPYLVGLLVLLGMLGTLLGMVVTLRGTGLALESATDLAAIRASLAAPVKGLGFAFGTSIAGVASSAMLGLLSALCRRERLEAAQQLDVKVATTLRIYSQAHRRDESFRLLQKQAELMPTLVDRLQTMMSAMEQHSLALNERQLASQEAFHSKAQLAYARLAASVEQSLKQSVADSTRAAGEALEPVMQATMAGLARESAALHESVSQAVQRQLDGLSNGFESATAKVADIWNEALAGQQRSNEALSRQLQASLERFTETFDERSNGLVDGVSARLEAAAGNISETWKEALSRQQQSGETLAARHEKTLAAAAAAFEAHSSSLLRTVGQSHADLQNAMASRDEARLAAWTAKLESMAAALGKEWQQAGEHNEARLAAWTAKLDALANSLGETWQKAGENNEQQLAAWTAKLDALASSLGETWQKAGENNEHQLAAWTAKLDSMAAALSEKWQLAGEHNEERLTAWTAKLDSLATTLGNEWQQAGERTANRQQQICDTLEQTARDISAQTQTHASETIAEISRLVQAASEAPKAAAEVVAELRQKLSDSMVRDTAMLEERSRLLETLETLLDAVNHASAEQRTAVDALVATSADLLDRVGTRFTEKVEAEAEKIGTIAAQITGGAVEVASLSEAFGAAVQMFGESNDKLVAHLERIEAALDKSLARSDEQLAYYVAQAREVVDLSVMSQKQIVEDLQRLAAERTADGVEAA</sequence>
<dbReference type="Pfam" id="PF05650">
    <property type="entry name" value="DUF802"/>
    <property type="match status" value="2"/>
</dbReference>
<feature type="transmembrane region" description="Helical" evidence="1">
    <location>
        <begin position="30"/>
        <end position="48"/>
    </location>
</feature>
<dbReference type="EMBL" id="JBFPKE010000001">
    <property type="protein sequence ID" value="MEX3749055.1"/>
    <property type="molecule type" value="Genomic_DNA"/>
</dbReference>
<gene>
    <name evidence="3" type="ORF">AB3X84_03440</name>
</gene>
<name>A0ABV3W7F1_9BURK</name>
<proteinExistence type="predicted"/>
<organism evidence="3 4">
    <name type="scientific">Paraburkholderia phenoliruptrix</name>
    <dbReference type="NCBI Taxonomy" id="252970"/>
    <lineage>
        <taxon>Bacteria</taxon>
        <taxon>Pseudomonadati</taxon>
        <taxon>Pseudomonadota</taxon>
        <taxon>Betaproteobacteria</taxon>
        <taxon>Burkholderiales</taxon>
        <taxon>Burkholderiaceae</taxon>
        <taxon>Paraburkholderia</taxon>
    </lineage>
</organism>